<dbReference type="Pfam" id="PF09115">
    <property type="entry name" value="DNApol3-delta_C"/>
    <property type="match status" value="1"/>
</dbReference>
<dbReference type="AlphaFoldDB" id="E0WSI6"/>
<dbReference type="SUPFAM" id="SSF52540">
    <property type="entry name" value="P-loop containing nucleoside triphosphate hydrolases"/>
    <property type="match status" value="1"/>
</dbReference>
<keyword evidence="4" id="KW-0548">Nucleotidyltransferase</keyword>
<dbReference type="PANTHER" id="PTHR11669">
    <property type="entry name" value="REPLICATION FACTOR C / DNA POLYMERASE III GAMMA-TAU SUBUNIT"/>
    <property type="match status" value="1"/>
</dbReference>
<dbReference type="Gene3D" id="1.10.8.10">
    <property type="entry name" value="DNA helicase RuvA subunit, C-terminal domain"/>
    <property type="match status" value="1"/>
</dbReference>
<dbReference type="GO" id="GO:0009360">
    <property type="term" value="C:DNA polymerase III complex"/>
    <property type="evidence" value="ECO:0007669"/>
    <property type="project" value="InterPro"/>
</dbReference>
<dbReference type="Gene3D" id="1.20.272.10">
    <property type="match status" value="1"/>
</dbReference>
<dbReference type="EC" id="2.7.7.7" evidence="1"/>
<evidence type="ECO:0000256" key="7">
    <source>
        <dbReference type="ARBA" id="ARBA00049244"/>
    </source>
</evidence>
<dbReference type="InterPro" id="IPR027417">
    <property type="entry name" value="P-loop_NTPase"/>
</dbReference>
<protein>
    <recommendedName>
        <fullName evidence="2">DNA polymerase III subunit delta'</fullName>
        <ecNumber evidence="1">2.7.7.7</ecNumber>
    </recommendedName>
</protein>
<keyword evidence="5" id="KW-0235">DNA replication</keyword>
<evidence type="ECO:0000256" key="2">
    <source>
        <dbReference type="ARBA" id="ARBA00014363"/>
    </source>
</evidence>
<dbReference type="HOGENOM" id="CLU_006229_4_3_6"/>
<organism evidence="10 11">
    <name type="scientific">Candidatus Regiella insecticola LSR1</name>
    <dbReference type="NCBI Taxonomy" id="663321"/>
    <lineage>
        <taxon>Bacteria</taxon>
        <taxon>Pseudomonadati</taxon>
        <taxon>Pseudomonadota</taxon>
        <taxon>Gammaproteobacteria</taxon>
        <taxon>Enterobacterales</taxon>
        <taxon>Enterobacteriaceae</taxon>
        <taxon>aphid secondary symbionts</taxon>
        <taxon>Candidatus Regiella</taxon>
    </lineage>
</organism>
<dbReference type="GO" id="GO:0003887">
    <property type="term" value="F:DNA-directed DNA polymerase activity"/>
    <property type="evidence" value="ECO:0007669"/>
    <property type="project" value="UniProtKB-KW"/>
</dbReference>
<dbReference type="NCBIfam" id="TIGR00678">
    <property type="entry name" value="holB"/>
    <property type="match status" value="1"/>
</dbReference>
<keyword evidence="3" id="KW-0808">Transferase</keyword>
<dbReference type="eggNOG" id="COG0470">
    <property type="taxonomic scope" value="Bacteria"/>
</dbReference>
<evidence type="ECO:0000313" key="10">
    <source>
        <dbReference type="EMBL" id="EFL91955.1"/>
    </source>
</evidence>
<keyword evidence="6" id="KW-0239">DNA-directed DNA polymerase</keyword>
<evidence type="ECO:0000259" key="9">
    <source>
        <dbReference type="Pfam" id="PF21500"/>
    </source>
</evidence>
<evidence type="ECO:0000259" key="8">
    <source>
        <dbReference type="Pfam" id="PF09115"/>
    </source>
</evidence>
<dbReference type="InterPro" id="IPR048731">
    <property type="entry name" value="HolB_lid-gammaproteobact"/>
</dbReference>
<evidence type="ECO:0000256" key="6">
    <source>
        <dbReference type="ARBA" id="ARBA00022932"/>
    </source>
</evidence>
<evidence type="ECO:0000256" key="3">
    <source>
        <dbReference type="ARBA" id="ARBA00022679"/>
    </source>
</evidence>
<dbReference type="InterPro" id="IPR008921">
    <property type="entry name" value="DNA_pol3_clamp-load_cplx_C"/>
</dbReference>
<dbReference type="STRING" id="663321.REG_0906"/>
<dbReference type="Proteomes" id="UP000005726">
    <property type="component" value="Unassembled WGS sequence"/>
</dbReference>
<dbReference type="FunFam" id="3.40.50.300:FF:000890">
    <property type="entry name" value="DNA polymerase III subunit delta"/>
    <property type="match status" value="1"/>
</dbReference>
<name>E0WSI6_9ENTR</name>
<dbReference type="Gene3D" id="3.40.50.300">
    <property type="entry name" value="P-loop containing nucleotide triphosphate hydrolases"/>
    <property type="match status" value="1"/>
</dbReference>
<evidence type="ECO:0000256" key="1">
    <source>
        <dbReference type="ARBA" id="ARBA00012417"/>
    </source>
</evidence>
<dbReference type="Pfam" id="PF13177">
    <property type="entry name" value="DNA_pol3_delta2"/>
    <property type="match status" value="1"/>
</dbReference>
<dbReference type="Pfam" id="PF21500">
    <property type="entry name" value="HolB_lid"/>
    <property type="match status" value="1"/>
</dbReference>
<sequence>MKGEGYTQYSLQFRKRFKKLMMTWYPWLTAPYHQLLNQHIIGRGHHALLLHALPGNGAESLFYGLSRWLMCQQKQNDKSCGRCHSCCLMLAGNHPDYYHLMPEKGKTRLGIESIRQITEKLASHAQQGGAKVILLPQVEQLTDIAVNALLKTLEDPPEETYFVLGCYQPSRVLATLRSRCFYWHLASPDPDLSVRWLSDQVMAESTVILTALRLTNGAPLAAKQLLEPAHWQQRTVCCTALSRALLSGDMLSLLPQLHHDEVNERLHWLISLLLDALKWQHRSGDFIVNQDQLPLVQQLMQKLSIEALLKSANQWMYCRHQLLSIVGLNRELVITEQLLNWESMLS</sequence>
<dbReference type="GO" id="GO:0006261">
    <property type="term" value="P:DNA-templated DNA replication"/>
    <property type="evidence" value="ECO:0007669"/>
    <property type="project" value="TreeGrafter"/>
</dbReference>
<dbReference type="InterPro" id="IPR015199">
    <property type="entry name" value="DNA_pol_III_delta_C"/>
</dbReference>
<proteinExistence type="predicted"/>
<evidence type="ECO:0000256" key="4">
    <source>
        <dbReference type="ARBA" id="ARBA00022695"/>
    </source>
</evidence>
<keyword evidence="11" id="KW-1185">Reference proteome</keyword>
<dbReference type="GO" id="GO:0008408">
    <property type="term" value="F:3'-5' exonuclease activity"/>
    <property type="evidence" value="ECO:0007669"/>
    <property type="project" value="InterPro"/>
</dbReference>
<reference evidence="10" key="1">
    <citation type="journal article" date="2009" name="Environ. Microbiol.">
        <title>Dynamics of genome evolution in facultative symbionts of aphids.</title>
        <authorList>
            <person name="Degnan P.H."/>
            <person name="Leonardo T.E."/>
            <person name="Cass B.N."/>
            <person name="Hurwitz B."/>
            <person name="Stern D."/>
            <person name="Gibbs R.A."/>
            <person name="Richards S."/>
            <person name="Moran N.A."/>
        </authorList>
    </citation>
    <scope>NUCLEOTIDE SEQUENCE [LARGE SCALE GENOMIC DNA]</scope>
    <source>
        <strain evidence="10">LSR1</strain>
    </source>
</reference>
<dbReference type="PANTHER" id="PTHR11669:SF8">
    <property type="entry name" value="DNA POLYMERASE III SUBUNIT DELTA"/>
    <property type="match status" value="1"/>
</dbReference>
<feature type="domain" description="DNA polymerase III delta subunit C-terminal" evidence="8">
    <location>
        <begin position="229"/>
        <end position="342"/>
    </location>
</feature>
<dbReference type="SUPFAM" id="SSF48019">
    <property type="entry name" value="post-AAA+ oligomerization domain-like"/>
    <property type="match status" value="1"/>
</dbReference>
<feature type="domain" description="DNA polymerase III subunit delta' AAA+ ATPase lid" evidence="9">
    <location>
        <begin position="188"/>
        <end position="226"/>
    </location>
</feature>
<accession>E0WSI6</accession>
<dbReference type="GO" id="GO:0003677">
    <property type="term" value="F:DNA binding"/>
    <property type="evidence" value="ECO:0007669"/>
    <property type="project" value="InterPro"/>
</dbReference>
<evidence type="ECO:0000313" key="11">
    <source>
        <dbReference type="Proteomes" id="UP000005726"/>
    </source>
</evidence>
<dbReference type="InterPro" id="IPR050238">
    <property type="entry name" value="DNA_Rep/Repair_Clamp_Loader"/>
</dbReference>
<comment type="catalytic activity">
    <reaction evidence="7">
        <text>DNA(n) + a 2'-deoxyribonucleoside 5'-triphosphate = DNA(n+1) + diphosphate</text>
        <dbReference type="Rhea" id="RHEA:22508"/>
        <dbReference type="Rhea" id="RHEA-COMP:17339"/>
        <dbReference type="Rhea" id="RHEA-COMP:17340"/>
        <dbReference type="ChEBI" id="CHEBI:33019"/>
        <dbReference type="ChEBI" id="CHEBI:61560"/>
        <dbReference type="ChEBI" id="CHEBI:173112"/>
        <dbReference type="EC" id="2.7.7.7"/>
    </reaction>
</comment>
<dbReference type="EMBL" id="GL379591">
    <property type="protein sequence ID" value="EFL91955.1"/>
    <property type="molecule type" value="Genomic_DNA"/>
</dbReference>
<dbReference type="InterPro" id="IPR004622">
    <property type="entry name" value="DNA_pol_HolB"/>
</dbReference>
<gene>
    <name evidence="10" type="primary">holB</name>
    <name evidence="10" type="ORF">REG_0906</name>
</gene>
<dbReference type="NCBIfam" id="NF005941">
    <property type="entry name" value="PRK07993.1"/>
    <property type="match status" value="1"/>
</dbReference>
<evidence type="ECO:0000256" key="5">
    <source>
        <dbReference type="ARBA" id="ARBA00022705"/>
    </source>
</evidence>